<keyword evidence="3" id="KW-0600">Photoreceptor protein</keyword>
<dbReference type="PROSITE" id="PS50112">
    <property type="entry name" value="PAS"/>
    <property type="match status" value="1"/>
</dbReference>
<keyword evidence="10" id="KW-0547">Nucleotide-binding</keyword>
<dbReference type="InterPro" id="IPR013655">
    <property type="entry name" value="PAS_fold_3"/>
</dbReference>
<evidence type="ECO:0000256" key="4">
    <source>
        <dbReference type="ARBA" id="ARBA00022553"/>
    </source>
</evidence>
<feature type="domain" description="PAS" evidence="16">
    <location>
        <begin position="14"/>
        <end position="83"/>
    </location>
</feature>
<dbReference type="PROSITE" id="PS50113">
    <property type="entry name" value="PAC"/>
    <property type="match status" value="1"/>
</dbReference>
<dbReference type="Gene3D" id="3.30.450.40">
    <property type="match status" value="1"/>
</dbReference>
<keyword evidence="19" id="KW-1185">Reference proteome</keyword>
<keyword evidence="5" id="KW-0716">Sensory transduction</keyword>
<dbReference type="RefSeq" id="WP_198915190.1">
    <property type="nucleotide sequence ID" value="NZ_JAEKPD010000002.1"/>
</dbReference>
<dbReference type="CDD" id="cd00130">
    <property type="entry name" value="PAS"/>
    <property type="match status" value="1"/>
</dbReference>
<keyword evidence="12" id="KW-0067">ATP-binding</keyword>
<dbReference type="InterPro" id="IPR013767">
    <property type="entry name" value="PAS_fold"/>
</dbReference>
<keyword evidence="6" id="KW-0285">Flavoprotein</keyword>
<dbReference type="AlphaFoldDB" id="A0A934MD68"/>
<dbReference type="InterPro" id="IPR029016">
    <property type="entry name" value="GAF-like_dom_sf"/>
</dbReference>
<accession>A0A934MD68</accession>
<dbReference type="InterPro" id="IPR003018">
    <property type="entry name" value="GAF"/>
</dbReference>
<dbReference type="InterPro" id="IPR000700">
    <property type="entry name" value="PAS-assoc_C"/>
</dbReference>
<dbReference type="GO" id="GO:0005524">
    <property type="term" value="F:ATP binding"/>
    <property type="evidence" value="ECO:0007669"/>
    <property type="project" value="UniProtKB-KW"/>
</dbReference>
<dbReference type="Gene3D" id="3.30.450.20">
    <property type="entry name" value="PAS domain"/>
    <property type="match status" value="2"/>
</dbReference>
<evidence type="ECO:0000256" key="11">
    <source>
        <dbReference type="ARBA" id="ARBA00022777"/>
    </source>
</evidence>
<dbReference type="EMBL" id="JAEKPD010000002">
    <property type="protein sequence ID" value="MBJ3762031.1"/>
    <property type="molecule type" value="Genomic_DNA"/>
</dbReference>
<dbReference type="Pfam" id="PF07536">
    <property type="entry name" value="HWE_HK"/>
    <property type="match status" value="1"/>
</dbReference>
<dbReference type="GO" id="GO:0009881">
    <property type="term" value="F:photoreceptor activity"/>
    <property type="evidence" value="ECO:0007669"/>
    <property type="project" value="UniProtKB-KW"/>
</dbReference>
<organism evidence="18 19">
    <name type="scientific">Palleronia pontilimi</name>
    <dbReference type="NCBI Taxonomy" id="1964209"/>
    <lineage>
        <taxon>Bacteria</taxon>
        <taxon>Pseudomonadati</taxon>
        <taxon>Pseudomonadota</taxon>
        <taxon>Alphaproteobacteria</taxon>
        <taxon>Rhodobacterales</taxon>
        <taxon>Roseobacteraceae</taxon>
        <taxon>Palleronia</taxon>
    </lineage>
</organism>
<dbReference type="SUPFAM" id="SSF55785">
    <property type="entry name" value="PYP-like sensor domain (PAS domain)"/>
    <property type="match status" value="2"/>
</dbReference>
<comment type="caution">
    <text evidence="18">The sequence shown here is derived from an EMBL/GenBank/DDBJ whole genome shotgun (WGS) entry which is preliminary data.</text>
</comment>
<evidence type="ECO:0000256" key="2">
    <source>
        <dbReference type="ARBA" id="ARBA00012438"/>
    </source>
</evidence>
<evidence type="ECO:0000256" key="12">
    <source>
        <dbReference type="ARBA" id="ARBA00022840"/>
    </source>
</evidence>
<dbReference type="Pfam" id="PF01590">
    <property type="entry name" value="GAF"/>
    <property type="match status" value="1"/>
</dbReference>
<evidence type="ECO:0000259" key="16">
    <source>
        <dbReference type="PROSITE" id="PS50112"/>
    </source>
</evidence>
<comment type="catalytic activity">
    <reaction evidence="1">
        <text>ATP + protein L-histidine = ADP + protein N-phospho-L-histidine.</text>
        <dbReference type="EC" id="2.7.13.3"/>
    </reaction>
</comment>
<keyword evidence="13" id="KW-0157">Chromophore</keyword>
<proteinExistence type="predicted"/>
<evidence type="ECO:0000259" key="17">
    <source>
        <dbReference type="PROSITE" id="PS50113"/>
    </source>
</evidence>
<evidence type="ECO:0000313" key="18">
    <source>
        <dbReference type="EMBL" id="MBJ3762031.1"/>
    </source>
</evidence>
<dbReference type="SMART" id="SM00086">
    <property type="entry name" value="PAC"/>
    <property type="match status" value="1"/>
</dbReference>
<dbReference type="SMART" id="SM00091">
    <property type="entry name" value="PAS"/>
    <property type="match status" value="1"/>
</dbReference>
<dbReference type="InterPro" id="IPR036890">
    <property type="entry name" value="HATPase_C_sf"/>
</dbReference>
<dbReference type="InterPro" id="IPR000014">
    <property type="entry name" value="PAS"/>
</dbReference>
<evidence type="ECO:0000256" key="10">
    <source>
        <dbReference type="ARBA" id="ARBA00022741"/>
    </source>
</evidence>
<dbReference type="SMART" id="SM00065">
    <property type="entry name" value="GAF"/>
    <property type="match status" value="1"/>
</dbReference>
<dbReference type="Proteomes" id="UP000642488">
    <property type="component" value="Unassembled WGS sequence"/>
</dbReference>
<keyword evidence="14" id="KW-0843">Virulence</keyword>
<evidence type="ECO:0000256" key="14">
    <source>
        <dbReference type="ARBA" id="ARBA00023026"/>
    </source>
</evidence>
<evidence type="ECO:0000256" key="1">
    <source>
        <dbReference type="ARBA" id="ARBA00000085"/>
    </source>
</evidence>
<evidence type="ECO:0000256" key="6">
    <source>
        <dbReference type="ARBA" id="ARBA00022630"/>
    </source>
</evidence>
<dbReference type="SMART" id="SM00911">
    <property type="entry name" value="HWE_HK"/>
    <property type="match status" value="1"/>
</dbReference>
<keyword evidence="7" id="KW-0288">FMN</keyword>
<evidence type="ECO:0000256" key="15">
    <source>
        <dbReference type="ARBA" id="ARBA00023170"/>
    </source>
</evidence>
<protein>
    <recommendedName>
        <fullName evidence="2">histidine kinase</fullName>
        <ecNumber evidence="2">2.7.13.3</ecNumber>
    </recommendedName>
</protein>
<dbReference type="InterPro" id="IPR035965">
    <property type="entry name" value="PAS-like_dom_sf"/>
</dbReference>
<dbReference type="NCBIfam" id="TIGR00229">
    <property type="entry name" value="sensory_box"/>
    <property type="match status" value="1"/>
</dbReference>
<dbReference type="PANTHER" id="PTHR41523:SF7">
    <property type="entry name" value="HISTIDINE KINASE"/>
    <property type="match status" value="1"/>
</dbReference>
<keyword evidence="8" id="KW-0808">Transferase</keyword>
<evidence type="ECO:0000313" key="19">
    <source>
        <dbReference type="Proteomes" id="UP000642488"/>
    </source>
</evidence>
<dbReference type="Pfam" id="PF08447">
    <property type="entry name" value="PAS_3"/>
    <property type="match status" value="1"/>
</dbReference>
<feature type="domain" description="PAC" evidence="17">
    <location>
        <begin position="226"/>
        <end position="278"/>
    </location>
</feature>
<keyword evidence="15" id="KW-0675">Receptor</keyword>
<dbReference type="Pfam" id="PF00989">
    <property type="entry name" value="PAS"/>
    <property type="match status" value="1"/>
</dbReference>
<dbReference type="SUPFAM" id="SSF55781">
    <property type="entry name" value="GAF domain-like"/>
    <property type="match status" value="1"/>
</dbReference>
<evidence type="ECO:0000256" key="9">
    <source>
        <dbReference type="ARBA" id="ARBA00022737"/>
    </source>
</evidence>
<evidence type="ECO:0000256" key="3">
    <source>
        <dbReference type="ARBA" id="ARBA00022543"/>
    </source>
</evidence>
<keyword evidence="9" id="KW-0677">Repeat</keyword>
<evidence type="ECO:0000256" key="7">
    <source>
        <dbReference type="ARBA" id="ARBA00022643"/>
    </source>
</evidence>
<reference evidence="18" key="1">
    <citation type="submission" date="2020-12" db="EMBL/GenBank/DDBJ databases">
        <title>Bacterial taxonomy.</title>
        <authorList>
            <person name="Pan X."/>
        </authorList>
    </citation>
    <scope>NUCLEOTIDE SEQUENCE</scope>
    <source>
        <strain evidence="18">KCTC 52957</strain>
    </source>
</reference>
<evidence type="ECO:0000256" key="5">
    <source>
        <dbReference type="ARBA" id="ARBA00022606"/>
    </source>
</evidence>
<dbReference type="InterPro" id="IPR011102">
    <property type="entry name" value="Sig_transdc_His_kinase_HWE"/>
</dbReference>
<dbReference type="EC" id="2.7.13.3" evidence="2"/>
<dbReference type="GO" id="GO:0006355">
    <property type="term" value="P:regulation of DNA-templated transcription"/>
    <property type="evidence" value="ECO:0007669"/>
    <property type="project" value="InterPro"/>
</dbReference>
<sequence length="624" mass="69236">MSQTDESAQIAALNKVILRSIVDHAVVTLDANGIITSWNEGAERILGWSEEEIVGQSADLFFTDEDTERNRAETEMRLALEEGRAEDVRWHVRKDGVKFWGSGLMMPLLKETDVGGDAVQNPAKIDGFVKIFRDRTAEREASRRIAKLQDRARLAMRRSGTVGVFDNDLKRDIIVGDETCARLHSVDVDLSEQGARVADFMKGIVEEDRPKAQRALDAAVDEGLDVDVTYRVSTEGPKPTWIQSQGTVQFGEDGKPERLIGIVVDVTEQREHLRMQEARLEFADHVRDITDRVEIAKLASRVIAETIYADRVGHGLVGDDGDTIFVEADWNGPRSVSVTGRHTLSDFGRYAETLRQGHDVIIDDAANDARVDRPDLLAELGVGSLVNLPLMEHGKLKAVMFVNDASVRHWTEAEITFLGAMFDRTYAAIDRMRFETERDALTEELAHRMKNVLTMAQIVVKQSLRGVKGVEHQKRAIEARFMALASAQDVLTRSQEKDADIRSVIDTTLAPHIPDRSRISITGPSCALDSQQVIGLTLALHELATNAAKYGAFSNDVGTVAIDWQNDGGRFRFQWIESGGPKVAAPENEGFGSIILQRISGSYFDGQSVLRFDEGGVRFTIEKA</sequence>
<name>A0A934MD68_9RHOB</name>
<dbReference type="Gene3D" id="3.30.565.10">
    <property type="entry name" value="Histidine kinase-like ATPase, C-terminal domain"/>
    <property type="match status" value="1"/>
</dbReference>
<evidence type="ECO:0000256" key="13">
    <source>
        <dbReference type="ARBA" id="ARBA00022991"/>
    </source>
</evidence>
<keyword evidence="11" id="KW-0418">Kinase</keyword>
<evidence type="ECO:0000256" key="8">
    <source>
        <dbReference type="ARBA" id="ARBA00022679"/>
    </source>
</evidence>
<gene>
    <name evidence="18" type="ORF">ILP92_04625</name>
</gene>
<dbReference type="InterPro" id="IPR001610">
    <property type="entry name" value="PAC"/>
</dbReference>
<keyword evidence="4" id="KW-0597">Phosphoprotein</keyword>
<dbReference type="PANTHER" id="PTHR41523">
    <property type="entry name" value="TWO-COMPONENT SYSTEM SENSOR PROTEIN"/>
    <property type="match status" value="1"/>
</dbReference>
<dbReference type="GO" id="GO:0004673">
    <property type="term" value="F:protein histidine kinase activity"/>
    <property type="evidence" value="ECO:0007669"/>
    <property type="project" value="UniProtKB-EC"/>
</dbReference>